<sequence length="345" mass="38320">MRICVREMGALISAPFLFSPVPTLAQSLPTTENGFYMMRTNADDLSEYRSVDSMCIGESHNDLMAFNNIGDGTVDFIELREGEKVVPTKLKLSEPDAGVSQIRYRLIEPASNETVFELDFVNPGALGDPAKIPMVTLSSVHIPQLKFTHLQCLMGKHILYAGIDQGHRVTVMADEEGTLIFQQSSIKENWVARNITGGFWSSGKRGEIIFTFIEGSAVTSIKAAPHQRIEYPAWRTANPDGRQYSASPKGFFVADMAKLGSKSNRLPYGLVLHFERLEICRHLAGETSGNPDRDKQVANSWQKAGCDEAKTQHPEYVRQFAGNKAISEILKTRGADFQDHGHDQQ</sequence>
<evidence type="ECO:0000256" key="1">
    <source>
        <dbReference type="SAM" id="MobiDB-lite"/>
    </source>
</evidence>
<protein>
    <submittedName>
        <fullName evidence="2">Uncharacterized protein</fullName>
    </submittedName>
</protein>
<feature type="region of interest" description="Disordered" evidence="1">
    <location>
        <begin position="285"/>
        <end position="305"/>
    </location>
</feature>
<organism evidence="2">
    <name type="scientific">hydrothermal vent metagenome</name>
    <dbReference type="NCBI Taxonomy" id="652676"/>
    <lineage>
        <taxon>unclassified sequences</taxon>
        <taxon>metagenomes</taxon>
        <taxon>ecological metagenomes</taxon>
    </lineage>
</organism>
<dbReference type="EMBL" id="UOEF01000281">
    <property type="protein sequence ID" value="VAV99106.1"/>
    <property type="molecule type" value="Genomic_DNA"/>
</dbReference>
<dbReference type="AlphaFoldDB" id="A0A3B0SDV8"/>
<gene>
    <name evidence="2" type="ORF">MNBD_ALPHA04-519</name>
</gene>
<name>A0A3B0SDV8_9ZZZZ</name>
<evidence type="ECO:0000313" key="2">
    <source>
        <dbReference type="EMBL" id="VAV99106.1"/>
    </source>
</evidence>
<proteinExistence type="predicted"/>
<accession>A0A3B0SDV8</accession>
<reference evidence="2" key="1">
    <citation type="submission" date="2018-06" db="EMBL/GenBank/DDBJ databases">
        <authorList>
            <person name="Zhirakovskaya E."/>
        </authorList>
    </citation>
    <scope>NUCLEOTIDE SEQUENCE</scope>
</reference>